<dbReference type="InterPro" id="IPR011990">
    <property type="entry name" value="TPR-like_helical_dom_sf"/>
</dbReference>
<evidence type="ECO:0000313" key="7">
    <source>
        <dbReference type="Proteomes" id="UP001595607"/>
    </source>
</evidence>
<dbReference type="PANTHER" id="PTHR43289:SF6">
    <property type="entry name" value="SERINE_THREONINE-PROTEIN KINASE NEKL-3"/>
    <property type="match status" value="1"/>
</dbReference>
<dbReference type="PANTHER" id="PTHR43289">
    <property type="entry name" value="MITOGEN-ACTIVATED PROTEIN KINASE KINASE KINASE 20-RELATED"/>
    <property type="match status" value="1"/>
</dbReference>
<dbReference type="SMART" id="SM00220">
    <property type="entry name" value="S_TKc"/>
    <property type="match status" value="1"/>
</dbReference>
<dbReference type="Gene3D" id="1.10.510.10">
    <property type="entry name" value="Transferase(Phosphotransferase) domain 1"/>
    <property type="match status" value="1"/>
</dbReference>
<feature type="domain" description="Protein kinase" evidence="5">
    <location>
        <begin position="1"/>
        <end position="226"/>
    </location>
</feature>
<dbReference type="Pfam" id="PF00069">
    <property type="entry name" value="Pkinase"/>
    <property type="match status" value="1"/>
</dbReference>
<keyword evidence="4" id="KW-0067">ATP-binding</keyword>
<protein>
    <submittedName>
        <fullName evidence="6">Protein kinase</fullName>
    </submittedName>
</protein>
<name>A0ABV7MA72_9PROT</name>
<dbReference type="GO" id="GO:0016301">
    <property type="term" value="F:kinase activity"/>
    <property type="evidence" value="ECO:0007669"/>
    <property type="project" value="UniProtKB-KW"/>
</dbReference>
<dbReference type="SUPFAM" id="SSF56112">
    <property type="entry name" value="Protein kinase-like (PK-like)"/>
    <property type="match status" value="1"/>
</dbReference>
<keyword evidence="1" id="KW-0808">Transferase</keyword>
<evidence type="ECO:0000256" key="3">
    <source>
        <dbReference type="ARBA" id="ARBA00022777"/>
    </source>
</evidence>
<comment type="caution">
    <text evidence="6">The sequence shown here is derived from an EMBL/GenBank/DDBJ whole genome shotgun (WGS) entry which is preliminary data.</text>
</comment>
<dbReference type="InterPro" id="IPR000719">
    <property type="entry name" value="Prot_kinase_dom"/>
</dbReference>
<evidence type="ECO:0000256" key="1">
    <source>
        <dbReference type="ARBA" id="ARBA00022679"/>
    </source>
</evidence>
<keyword evidence="7" id="KW-1185">Reference proteome</keyword>
<proteinExistence type="predicted"/>
<evidence type="ECO:0000313" key="6">
    <source>
        <dbReference type="EMBL" id="MFC3302339.1"/>
    </source>
</evidence>
<dbReference type="RefSeq" id="WP_229786001.1">
    <property type="nucleotide sequence ID" value="NZ_BMXU01000001.1"/>
</dbReference>
<organism evidence="6 7">
    <name type="scientific">Parvularcula lutaonensis</name>
    <dbReference type="NCBI Taxonomy" id="491923"/>
    <lineage>
        <taxon>Bacteria</taxon>
        <taxon>Pseudomonadati</taxon>
        <taxon>Pseudomonadota</taxon>
        <taxon>Alphaproteobacteria</taxon>
        <taxon>Parvularculales</taxon>
        <taxon>Parvularculaceae</taxon>
        <taxon>Parvularcula</taxon>
    </lineage>
</organism>
<dbReference type="SUPFAM" id="SSF48452">
    <property type="entry name" value="TPR-like"/>
    <property type="match status" value="2"/>
</dbReference>
<keyword evidence="3 6" id="KW-0418">Kinase</keyword>
<reference evidence="7" key="1">
    <citation type="journal article" date="2019" name="Int. J. Syst. Evol. Microbiol.">
        <title>The Global Catalogue of Microorganisms (GCM) 10K type strain sequencing project: providing services to taxonomists for standard genome sequencing and annotation.</title>
        <authorList>
            <consortium name="The Broad Institute Genomics Platform"/>
            <consortium name="The Broad Institute Genome Sequencing Center for Infectious Disease"/>
            <person name="Wu L."/>
            <person name="Ma J."/>
        </authorList>
    </citation>
    <scope>NUCLEOTIDE SEQUENCE [LARGE SCALE GENOMIC DNA]</scope>
    <source>
        <strain evidence="7">KCTC 22245</strain>
    </source>
</reference>
<dbReference type="PROSITE" id="PS00108">
    <property type="entry name" value="PROTEIN_KINASE_ST"/>
    <property type="match status" value="1"/>
</dbReference>
<dbReference type="EMBL" id="JBHRVA010000002">
    <property type="protein sequence ID" value="MFC3302339.1"/>
    <property type="molecule type" value="Genomic_DNA"/>
</dbReference>
<gene>
    <name evidence="6" type="ORF">ACFONP_06295</name>
</gene>
<dbReference type="Gene3D" id="1.25.40.10">
    <property type="entry name" value="Tetratricopeptide repeat domain"/>
    <property type="match status" value="1"/>
</dbReference>
<dbReference type="InterPro" id="IPR011009">
    <property type="entry name" value="Kinase-like_dom_sf"/>
</dbReference>
<dbReference type="Proteomes" id="UP001595607">
    <property type="component" value="Unassembled WGS sequence"/>
</dbReference>
<dbReference type="InterPro" id="IPR008271">
    <property type="entry name" value="Ser/Thr_kinase_AS"/>
</dbReference>
<accession>A0ABV7MA72</accession>
<keyword evidence="2" id="KW-0547">Nucleotide-binding</keyword>
<evidence type="ECO:0000259" key="5">
    <source>
        <dbReference type="PROSITE" id="PS50011"/>
    </source>
</evidence>
<sequence length="720" mass="77581">MLKRETTIFRLLSASIGEDGPFARIIDWNFETPPFFIECDDAGEDLLRLGSDAGSTFDERLELVSEIAAAVAAVHETGVLHKDLKPANVLISTDGGRRVVRLVDFGSSGVHDRDRLDAFGVTPLGLTLDGEGSGRSTPLYMAPEIVAGQAHTIRSDIYALGVLAYQVLAGDMKKPLTTGWEEDIADPLLREDIARATAGDPERRFASAADFEASLQSLEARRHAAAAAAADEARYAEAQASLNAIRARRPWVYATGAVLAAGLATSLFLARSADTARQEAVMRTAQAEAANGFLQDIILSADPRTPGVGPDASVRDALARASDTVAERFDNDVQTQLFISSALIDVYNGLADFDAEVSERDRRLTLLKRLHGETAPQTIQERYQLAEALIRASRYDEAEAMIAEADQQASNPGIEGAETRLRAAIAKGRLALVQLDFQRSADQYSLAKALLPEAAPDDLVLRHAIDIDLAQGLSRLGQTREAAEILGALVEPPFTEGVIPDWRLARTRMIYGAALLYDVRPDDAEPVLLQAIEELESIYGEDAPQVAEARGVLSQAYADMGQWPKALEERVFARKAACDSHGHDHVACLLQIGNEGVARIETGDIAGAIENLTVARNGFIGLMGETSPAVQVMGYQLAAAHLEGGDLEAVSALLPTLTVEGLEAGAPSTQWRSRLDALQGSYLVRSGSAERGRELLARAISNFHEEKADEALIARHERDL</sequence>
<evidence type="ECO:0000256" key="4">
    <source>
        <dbReference type="ARBA" id="ARBA00022840"/>
    </source>
</evidence>
<dbReference type="PROSITE" id="PS50011">
    <property type="entry name" value="PROTEIN_KINASE_DOM"/>
    <property type="match status" value="1"/>
</dbReference>
<evidence type="ECO:0000256" key="2">
    <source>
        <dbReference type="ARBA" id="ARBA00022741"/>
    </source>
</evidence>